<evidence type="ECO:0000313" key="4">
    <source>
        <dbReference type="Proteomes" id="UP001500037"/>
    </source>
</evidence>
<accession>A0ABN1T888</accession>
<evidence type="ECO:0000313" key="3">
    <source>
        <dbReference type="EMBL" id="GAA1069160.1"/>
    </source>
</evidence>
<protein>
    <recommendedName>
        <fullName evidence="2">HTH cro/C1-type domain-containing protein</fullName>
    </recommendedName>
</protein>
<dbReference type="Proteomes" id="UP001500037">
    <property type="component" value="Unassembled WGS sequence"/>
</dbReference>
<feature type="region of interest" description="Disordered" evidence="1">
    <location>
        <begin position="398"/>
        <end position="419"/>
    </location>
</feature>
<organism evidence="3 4">
    <name type="scientific">Kitasatospora nipponensis</name>
    <dbReference type="NCBI Taxonomy" id="258049"/>
    <lineage>
        <taxon>Bacteria</taxon>
        <taxon>Bacillati</taxon>
        <taxon>Actinomycetota</taxon>
        <taxon>Actinomycetes</taxon>
        <taxon>Kitasatosporales</taxon>
        <taxon>Streptomycetaceae</taxon>
        <taxon>Kitasatospora</taxon>
    </lineage>
</organism>
<sequence>MSGADERAAARAELRDRLEAGLARVRLTKTQLANRAGLSRTTVHSAFQVAGPVPTAATVARLARALHLPEDELLRLRRAAAGETGHERTAGDALGKPIAEWDPHDLEVHPAGTPSAINSANARTRLVLPGYVKREHDRILAEAVRDAEQGQSRIVALVGSSSTGKTRACWEAVQPLAKKGWRLWHPNDPTRAEAALADLERVQSRTVVWLNEAQHYLGDHQNGEHIAAAVNSLLTDANRAPILVLGTLWPNFADQYANLPSPGSADPHSRTRELLAGRVYTIQEAFDSKALREADKLAQAGDQLLSDALTRARTDGRITQDLAGAPELLRRYEHATPAARAMLEAAMDARRLGVGLHLPQAFLTNAATDYLTDHDWDQLTEDWAEAAFADLARDVHGKQAPLRRTAPRPRRRPPIGPELRVAPDKGSVLRLADYLEDHGRTTRKLLCPPASFWQSACAHLTQPEDLSNLADAASLRHRKQWAYHLTQRAADFGHPIALAILGQARLKAGDREGAEVLYRQAAESGDGRTLTFLAWTSEEVGDRAFANDFARRAAQAGDPDVLFLLANRRAESGDKEGAETLLQLAANTGHPVDLTLQAAMYATIGDRESAEALFRRAADAGDASALTSLARLRERAGDQDGAEALIRQAVDAGDDRALADLGRARQQAGDREGAEALFRRAADAGDGFALAELVRLRVEAGAWEAAVALAYQAADSGYMFVLYILLEAREKAGDREHAEAIAQSAGAGHSDALAFLAGLREQAGDREGAEALFIQAADAGGGFHDPRIQDRWPFGLDPDGLPTPPWP</sequence>
<reference evidence="3 4" key="1">
    <citation type="journal article" date="2019" name="Int. J. Syst. Evol. Microbiol.">
        <title>The Global Catalogue of Microorganisms (GCM) 10K type strain sequencing project: providing services to taxonomists for standard genome sequencing and annotation.</title>
        <authorList>
            <consortium name="The Broad Institute Genomics Platform"/>
            <consortium name="The Broad Institute Genome Sequencing Center for Infectious Disease"/>
            <person name="Wu L."/>
            <person name="Ma J."/>
        </authorList>
    </citation>
    <scope>NUCLEOTIDE SEQUENCE [LARGE SCALE GENOMIC DNA]</scope>
    <source>
        <strain evidence="3 4">JCM 13004</strain>
    </source>
</reference>
<comment type="caution">
    <text evidence="3">The sequence shown here is derived from an EMBL/GenBank/DDBJ whole genome shotgun (WGS) entry which is preliminary data.</text>
</comment>
<gene>
    <name evidence="3" type="ORF">GCM10009665_76200</name>
</gene>
<dbReference type="CDD" id="cd00093">
    <property type="entry name" value="HTH_XRE"/>
    <property type="match status" value="1"/>
</dbReference>
<dbReference type="InterPro" id="IPR001387">
    <property type="entry name" value="Cro/C1-type_HTH"/>
</dbReference>
<proteinExistence type="predicted"/>
<dbReference type="SUPFAM" id="SSF81901">
    <property type="entry name" value="HCP-like"/>
    <property type="match status" value="1"/>
</dbReference>
<dbReference type="EMBL" id="BAAALF010000313">
    <property type="protein sequence ID" value="GAA1069160.1"/>
    <property type="molecule type" value="Genomic_DNA"/>
</dbReference>
<dbReference type="Gene3D" id="1.10.260.40">
    <property type="entry name" value="lambda repressor-like DNA-binding domains"/>
    <property type="match status" value="1"/>
</dbReference>
<keyword evidence="4" id="KW-1185">Reference proteome</keyword>
<dbReference type="Gene3D" id="1.25.40.10">
    <property type="entry name" value="Tetratricopeptide repeat domain"/>
    <property type="match status" value="2"/>
</dbReference>
<feature type="domain" description="HTH cro/C1-type" evidence="2">
    <location>
        <begin position="27"/>
        <end position="73"/>
    </location>
</feature>
<dbReference type="InterPro" id="IPR010982">
    <property type="entry name" value="Lambda_DNA-bd_dom_sf"/>
</dbReference>
<dbReference type="InterPro" id="IPR011990">
    <property type="entry name" value="TPR-like_helical_dom_sf"/>
</dbReference>
<dbReference type="SUPFAM" id="SSF47413">
    <property type="entry name" value="lambda repressor-like DNA-binding domains"/>
    <property type="match status" value="1"/>
</dbReference>
<dbReference type="PROSITE" id="PS50943">
    <property type="entry name" value="HTH_CROC1"/>
    <property type="match status" value="1"/>
</dbReference>
<evidence type="ECO:0000259" key="2">
    <source>
        <dbReference type="PROSITE" id="PS50943"/>
    </source>
</evidence>
<evidence type="ECO:0000256" key="1">
    <source>
        <dbReference type="SAM" id="MobiDB-lite"/>
    </source>
</evidence>
<name>A0ABN1T888_9ACTN</name>